<evidence type="ECO:0000313" key="2">
    <source>
        <dbReference type="Proteomes" id="UP000185003"/>
    </source>
</evidence>
<dbReference type="Proteomes" id="UP000185003">
    <property type="component" value="Unassembled WGS sequence"/>
</dbReference>
<dbReference type="STRING" id="536979.SAMN04488055_1305"/>
<gene>
    <name evidence="1" type="ORF">SAMN04488055_1305</name>
</gene>
<dbReference type="EMBL" id="FSRA01000001">
    <property type="protein sequence ID" value="SIN78061.1"/>
    <property type="molecule type" value="Genomic_DNA"/>
</dbReference>
<accession>A0A1N6E4Z5</accession>
<dbReference type="RefSeq" id="WP_074238459.1">
    <property type="nucleotide sequence ID" value="NZ_FSRA01000001.1"/>
</dbReference>
<proteinExistence type="predicted"/>
<keyword evidence="2" id="KW-1185">Reference proteome</keyword>
<name>A0A1N6E4Z5_9BACT</name>
<protein>
    <submittedName>
        <fullName evidence="1">Uncharacterized protein</fullName>
    </submittedName>
</protein>
<evidence type="ECO:0000313" key="1">
    <source>
        <dbReference type="EMBL" id="SIN78061.1"/>
    </source>
</evidence>
<dbReference type="AlphaFoldDB" id="A0A1N6E4Z5"/>
<organism evidence="1 2">
    <name type="scientific">Chitinophaga niabensis</name>
    <dbReference type="NCBI Taxonomy" id="536979"/>
    <lineage>
        <taxon>Bacteria</taxon>
        <taxon>Pseudomonadati</taxon>
        <taxon>Bacteroidota</taxon>
        <taxon>Chitinophagia</taxon>
        <taxon>Chitinophagales</taxon>
        <taxon>Chitinophagaceae</taxon>
        <taxon>Chitinophaga</taxon>
    </lineage>
</organism>
<sequence length="153" mass="17404">MDWKENNCDMDSEMVISKKAVAELEQMFEDKGYSKFALHDDARHLTIEGRLGEILLEFIENTPLDNLVAEIECVSSWGASDNEFTALNFIVDISSKSGPNVMEMGIHKHSQYLSVAKSFFIKSLDDIPTKERATKEAEALFKYVSKQKKCIKM</sequence>
<reference evidence="1 2" key="1">
    <citation type="submission" date="2016-11" db="EMBL/GenBank/DDBJ databases">
        <authorList>
            <person name="Jaros S."/>
            <person name="Januszkiewicz K."/>
            <person name="Wedrychowicz H."/>
        </authorList>
    </citation>
    <scope>NUCLEOTIDE SEQUENCE [LARGE SCALE GENOMIC DNA]</scope>
    <source>
        <strain evidence="1 2">DSM 24787</strain>
    </source>
</reference>